<keyword evidence="2" id="KW-0805">Transcription regulation</keyword>
<reference evidence="7 8" key="1">
    <citation type="submission" date="2018-05" db="EMBL/GenBank/DDBJ databases">
        <title>Evolution of GPA BGCs.</title>
        <authorList>
            <person name="Waglechner N."/>
            <person name="Wright G.D."/>
        </authorList>
    </citation>
    <scope>NUCLEOTIDE SEQUENCE [LARGE SCALE GENOMIC DNA]</scope>
    <source>
        <strain evidence="7 8">DSM 5908</strain>
    </source>
</reference>
<evidence type="ECO:0000313" key="7">
    <source>
        <dbReference type="EMBL" id="RSM40368.1"/>
    </source>
</evidence>
<evidence type="ECO:0000256" key="4">
    <source>
        <dbReference type="ARBA" id="ARBA00023163"/>
    </source>
</evidence>
<dbReference type="GO" id="GO:0003677">
    <property type="term" value="F:DNA binding"/>
    <property type="evidence" value="ECO:0007669"/>
    <property type="project" value="UniProtKB-KW"/>
</dbReference>
<dbReference type="AlphaFoldDB" id="A0A428WB84"/>
<dbReference type="SUPFAM" id="SSF100950">
    <property type="entry name" value="NagB/RpiA/CoA transferase-like"/>
    <property type="match status" value="1"/>
</dbReference>
<dbReference type="InterPro" id="IPR013324">
    <property type="entry name" value="RNA_pol_sigma_r3/r4-like"/>
</dbReference>
<dbReference type="GO" id="GO:0030246">
    <property type="term" value="F:carbohydrate binding"/>
    <property type="evidence" value="ECO:0007669"/>
    <property type="project" value="InterPro"/>
</dbReference>
<organism evidence="7 8">
    <name type="scientific">Amycolatopsis balhimycina DSM 5908</name>
    <dbReference type="NCBI Taxonomy" id="1081091"/>
    <lineage>
        <taxon>Bacteria</taxon>
        <taxon>Bacillati</taxon>
        <taxon>Actinomycetota</taxon>
        <taxon>Actinomycetes</taxon>
        <taxon>Pseudonocardiales</taxon>
        <taxon>Pseudonocardiaceae</taxon>
        <taxon>Amycolatopsis</taxon>
    </lineage>
</organism>
<evidence type="ECO:0000256" key="1">
    <source>
        <dbReference type="ARBA" id="ARBA00010466"/>
    </source>
</evidence>
<dbReference type="OrthoDB" id="186585at2"/>
<dbReference type="Pfam" id="PF04198">
    <property type="entry name" value="Sugar-bind"/>
    <property type="match status" value="1"/>
</dbReference>
<evidence type="ECO:0000256" key="3">
    <source>
        <dbReference type="ARBA" id="ARBA00023125"/>
    </source>
</evidence>
<evidence type="ECO:0000259" key="6">
    <source>
        <dbReference type="Pfam" id="PF13545"/>
    </source>
</evidence>
<dbReference type="InterPro" id="IPR037171">
    <property type="entry name" value="NagB/RpiA_transferase-like"/>
</dbReference>
<protein>
    <submittedName>
        <fullName evidence="7">Sugar-binding transcriptional regulator</fullName>
    </submittedName>
</protein>
<dbReference type="InterPro" id="IPR012318">
    <property type="entry name" value="HTH_CRP"/>
</dbReference>
<name>A0A428WB84_AMYBA</name>
<sequence>MTADSIEDQIHNLVAAARMYYEQDLSQDEIAKALGKSRPTVSRMLAAARKQGIVHIEIRPPLTRLVPLERALQERFRLEDARVVRSTSGEPDTADHLGRAAANYLQSVLRDGMALGVSNGRSLAATARFLQPELAVHINVVQIIGALGHDNPAIDGPDVARAFATAYDATCRYLHVPILVESPVIKQTLMRDRNIAQTLRVGANVDVAVVGVGTLDPTNQSPIFEGLITQKDIVKTRQAGGIGHICGEFYTATGARVQANLNDRTISIGLDAMKRIPKVIAVAGGASKATAIVAGLRGGYFNTLITDDRAAERMLRMTPVR</sequence>
<feature type="domain" description="HTH crp-type" evidence="6">
    <location>
        <begin position="22"/>
        <end position="55"/>
    </location>
</feature>
<dbReference type="Gene3D" id="1.10.10.60">
    <property type="entry name" value="Homeodomain-like"/>
    <property type="match status" value="1"/>
</dbReference>
<dbReference type="InterPro" id="IPR007324">
    <property type="entry name" value="Sugar-bd_dom_put"/>
</dbReference>
<gene>
    <name evidence="7" type="ORF">DMA12_27190</name>
</gene>
<keyword evidence="4" id="KW-0804">Transcription</keyword>
<dbReference type="RefSeq" id="WP_020638723.1">
    <property type="nucleotide sequence ID" value="NZ_QHHU01000040.1"/>
</dbReference>
<dbReference type="Proteomes" id="UP000286716">
    <property type="component" value="Unassembled WGS sequence"/>
</dbReference>
<dbReference type="PANTHER" id="PTHR34294:SF1">
    <property type="entry name" value="TRANSCRIPTIONAL REGULATOR LSRR"/>
    <property type="match status" value="1"/>
</dbReference>
<keyword evidence="3" id="KW-0238">DNA-binding</keyword>
<evidence type="ECO:0000259" key="5">
    <source>
        <dbReference type="Pfam" id="PF04198"/>
    </source>
</evidence>
<keyword evidence="8" id="KW-1185">Reference proteome</keyword>
<dbReference type="Pfam" id="PF13545">
    <property type="entry name" value="HTH_Crp_2"/>
    <property type="match status" value="1"/>
</dbReference>
<evidence type="ECO:0000256" key="2">
    <source>
        <dbReference type="ARBA" id="ARBA00023015"/>
    </source>
</evidence>
<dbReference type="SUPFAM" id="SSF88659">
    <property type="entry name" value="Sigma3 and sigma4 domains of RNA polymerase sigma factors"/>
    <property type="match status" value="1"/>
</dbReference>
<comment type="similarity">
    <text evidence="1">Belongs to the SorC transcriptional regulatory family.</text>
</comment>
<dbReference type="GO" id="GO:0006355">
    <property type="term" value="P:regulation of DNA-templated transcription"/>
    <property type="evidence" value="ECO:0007669"/>
    <property type="project" value="InterPro"/>
</dbReference>
<comment type="caution">
    <text evidence="7">The sequence shown here is derived from an EMBL/GenBank/DDBJ whole genome shotgun (WGS) entry which is preliminary data.</text>
</comment>
<accession>A0A428WB84</accession>
<dbReference type="PANTHER" id="PTHR34294">
    <property type="entry name" value="TRANSCRIPTIONAL REGULATOR-RELATED"/>
    <property type="match status" value="1"/>
</dbReference>
<evidence type="ECO:0000313" key="8">
    <source>
        <dbReference type="Proteomes" id="UP000286716"/>
    </source>
</evidence>
<dbReference type="EMBL" id="QHHU01000040">
    <property type="protein sequence ID" value="RSM40368.1"/>
    <property type="molecule type" value="Genomic_DNA"/>
</dbReference>
<proteinExistence type="inferred from homology"/>
<dbReference type="InterPro" id="IPR051054">
    <property type="entry name" value="SorC_transcr_regulators"/>
</dbReference>
<feature type="domain" description="Sugar-binding" evidence="5">
    <location>
        <begin position="62"/>
        <end position="315"/>
    </location>
</feature>
<dbReference type="Gene3D" id="3.40.50.1360">
    <property type="match status" value="1"/>
</dbReference>